<reference evidence="16" key="1">
    <citation type="submission" date="2022-06" db="EMBL/GenBank/DDBJ databases">
        <title>Sphingomonas sp. nov. isolated from rhizosphere soil of tomato.</title>
        <authorList>
            <person name="Dong H."/>
            <person name="Gao R."/>
        </authorList>
    </citation>
    <scope>NUCLEOTIDE SEQUENCE</scope>
    <source>
        <strain evidence="16">MMSM24</strain>
    </source>
</reference>
<feature type="chain" id="PRO_5041384753" evidence="13">
    <location>
        <begin position="20"/>
        <end position="768"/>
    </location>
</feature>
<dbReference type="InterPro" id="IPR036942">
    <property type="entry name" value="Beta-barrel_TonB_sf"/>
</dbReference>
<dbReference type="RefSeq" id="WP_265267223.1">
    <property type="nucleotide sequence ID" value="NZ_JANFAV010000001.1"/>
</dbReference>
<keyword evidence="16" id="KW-0675">Receptor</keyword>
<feature type="signal peptide" evidence="13">
    <location>
        <begin position="1"/>
        <end position="19"/>
    </location>
</feature>
<dbReference type="PROSITE" id="PS52016">
    <property type="entry name" value="TONB_DEPENDENT_REC_3"/>
    <property type="match status" value="1"/>
</dbReference>
<keyword evidence="5 11" id="KW-0812">Transmembrane</keyword>
<dbReference type="PANTHER" id="PTHR32552">
    <property type="entry name" value="FERRICHROME IRON RECEPTOR-RELATED"/>
    <property type="match status" value="1"/>
</dbReference>
<evidence type="ECO:0000256" key="12">
    <source>
        <dbReference type="RuleBase" id="RU003357"/>
    </source>
</evidence>
<keyword evidence="17" id="KW-1185">Reference proteome</keyword>
<dbReference type="PANTHER" id="PTHR32552:SF81">
    <property type="entry name" value="TONB-DEPENDENT OUTER MEMBRANE RECEPTOR"/>
    <property type="match status" value="1"/>
</dbReference>
<evidence type="ECO:0000256" key="1">
    <source>
        <dbReference type="ARBA" id="ARBA00004571"/>
    </source>
</evidence>
<evidence type="ECO:0000313" key="16">
    <source>
        <dbReference type="EMBL" id="MCW6533173.1"/>
    </source>
</evidence>
<keyword evidence="7" id="KW-0406">Ion transport</keyword>
<evidence type="ECO:0000256" key="11">
    <source>
        <dbReference type="PROSITE-ProRule" id="PRU01360"/>
    </source>
</evidence>
<evidence type="ECO:0000256" key="7">
    <source>
        <dbReference type="ARBA" id="ARBA00023065"/>
    </source>
</evidence>
<dbReference type="Pfam" id="PF00593">
    <property type="entry name" value="TonB_dep_Rec_b-barrel"/>
    <property type="match status" value="1"/>
</dbReference>
<evidence type="ECO:0000259" key="14">
    <source>
        <dbReference type="Pfam" id="PF00593"/>
    </source>
</evidence>
<keyword evidence="3 11" id="KW-1134">Transmembrane beta strand</keyword>
<evidence type="ECO:0000256" key="9">
    <source>
        <dbReference type="ARBA" id="ARBA00023136"/>
    </source>
</evidence>
<comment type="similarity">
    <text evidence="11 12">Belongs to the TonB-dependent receptor family.</text>
</comment>
<evidence type="ECO:0000256" key="5">
    <source>
        <dbReference type="ARBA" id="ARBA00022692"/>
    </source>
</evidence>
<evidence type="ECO:0000256" key="2">
    <source>
        <dbReference type="ARBA" id="ARBA00022448"/>
    </source>
</evidence>
<keyword evidence="6" id="KW-0408">Iron</keyword>
<evidence type="ECO:0000256" key="3">
    <source>
        <dbReference type="ARBA" id="ARBA00022452"/>
    </source>
</evidence>
<dbReference type="Proteomes" id="UP001165565">
    <property type="component" value="Unassembled WGS sequence"/>
</dbReference>
<evidence type="ECO:0000256" key="4">
    <source>
        <dbReference type="ARBA" id="ARBA00022496"/>
    </source>
</evidence>
<organism evidence="16 17">
    <name type="scientific">Sphingomonas lycopersici</name>
    <dbReference type="NCBI Taxonomy" id="2951807"/>
    <lineage>
        <taxon>Bacteria</taxon>
        <taxon>Pseudomonadati</taxon>
        <taxon>Pseudomonadota</taxon>
        <taxon>Alphaproteobacteria</taxon>
        <taxon>Sphingomonadales</taxon>
        <taxon>Sphingomonadaceae</taxon>
        <taxon>Sphingomonas</taxon>
    </lineage>
</organism>
<dbReference type="GO" id="GO:0006826">
    <property type="term" value="P:iron ion transport"/>
    <property type="evidence" value="ECO:0007669"/>
    <property type="project" value="UniProtKB-KW"/>
</dbReference>
<proteinExistence type="inferred from homology"/>
<dbReference type="AlphaFoldDB" id="A0AA41ZCG1"/>
<dbReference type="SUPFAM" id="SSF56935">
    <property type="entry name" value="Porins"/>
    <property type="match status" value="1"/>
</dbReference>
<feature type="domain" description="TonB-dependent receptor plug" evidence="15">
    <location>
        <begin position="44"/>
        <end position="154"/>
    </location>
</feature>
<dbReference type="InterPro" id="IPR039426">
    <property type="entry name" value="TonB-dep_rcpt-like"/>
</dbReference>
<dbReference type="EMBL" id="JANFAV010000001">
    <property type="protein sequence ID" value="MCW6533173.1"/>
    <property type="molecule type" value="Genomic_DNA"/>
</dbReference>
<gene>
    <name evidence="16" type="ORF">NEE01_00090</name>
</gene>
<keyword evidence="8 12" id="KW-0798">TonB box</keyword>
<keyword evidence="10 11" id="KW-0998">Cell outer membrane</keyword>
<dbReference type="Gene3D" id="2.40.170.20">
    <property type="entry name" value="TonB-dependent receptor, beta-barrel domain"/>
    <property type="match status" value="1"/>
</dbReference>
<protein>
    <submittedName>
        <fullName evidence="16">TonB-dependent receptor</fullName>
    </submittedName>
</protein>
<evidence type="ECO:0000256" key="13">
    <source>
        <dbReference type="SAM" id="SignalP"/>
    </source>
</evidence>
<dbReference type="InterPro" id="IPR000531">
    <property type="entry name" value="Beta-barrel_TonB"/>
</dbReference>
<keyword evidence="4" id="KW-0410">Iron transport</keyword>
<dbReference type="GO" id="GO:0009279">
    <property type="term" value="C:cell outer membrane"/>
    <property type="evidence" value="ECO:0007669"/>
    <property type="project" value="UniProtKB-SubCell"/>
</dbReference>
<accession>A0AA41ZCG1</accession>
<comment type="subcellular location">
    <subcellularLocation>
        <location evidence="1 11">Cell outer membrane</location>
        <topology evidence="1 11">Multi-pass membrane protein</topology>
    </subcellularLocation>
</comment>
<name>A0AA41ZCG1_9SPHN</name>
<evidence type="ECO:0000256" key="6">
    <source>
        <dbReference type="ARBA" id="ARBA00023004"/>
    </source>
</evidence>
<keyword evidence="2 11" id="KW-0813">Transport</keyword>
<evidence type="ECO:0000313" key="17">
    <source>
        <dbReference type="Proteomes" id="UP001165565"/>
    </source>
</evidence>
<evidence type="ECO:0000256" key="10">
    <source>
        <dbReference type="ARBA" id="ARBA00023237"/>
    </source>
</evidence>
<evidence type="ECO:0000256" key="8">
    <source>
        <dbReference type="ARBA" id="ARBA00023077"/>
    </source>
</evidence>
<keyword evidence="9 11" id="KW-0472">Membrane</keyword>
<sequence length="768" mass="83957">MMSLGSFASCLGLAAPAAAQSAAQPGAATNDEILVTATRRDETVRDVPFNIQAITGDALTKTGALNIADIARTIPGLSIADRGPLGGATLVLRGLRTGSEAGLAPTTTVYVDEVPMDLPYHSGPLDLKLVDIDRVEVLRGPQGTLFGGGAIGGTIRYISKKPDTKQVEGRVTGEVSGTDHGGTNYNVTGMINVPVNDWIAVRANIGQFDNAGFIDNVRLGRKDVNRDRTTSARIAVLIKPAPNLEIALTYNRQAAHYGDGNSVRESQRPDTVDFTYPGHADYTAQLANMTISYDFGWASLTSSSSYSNEHWDGSFDNTFYIRDSIYGSFLSPEDIPEFTVFATRHARSHAFTQEVRLVSKSDGPFNWIVGGYYNNTKSVENYQESVPIPFPGQAAFEQNILGARLADDKEYTYRDKKLTSQVAFFGELKYNLTSEWQASVGGRWFDDRGTGNFYSIDQWLGIDARDANGFARTTPLPSDISNGHYKETGTVWRFNTSYKFGKAGLIYATVAQGFRPGGFNLTTPNTGIPPAGRQFRSDNIVSYEIGGKFSLLNNRVYVSSDLFRINWSDIQTTVRTPLGFSYLGNAGKAVSQGLEIEAQARDVGLRGVSLNIGYSYTDAKLTQTIDHIGFDGEHMPLVPRHSLSLMADYATEIGQGIKIGANWLSTYSSNAYADFGPYKPVLDPTSGQFTKASLNPQYLPLASYWLTNVSLRIEGGGWNARVFVDNLFNTRFKTYRDFIDAHSNFSGPDVFYTANRPRTIGVGIGKHF</sequence>
<feature type="domain" description="TonB-dependent receptor-like beta-barrel" evidence="14">
    <location>
        <begin position="249"/>
        <end position="727"/>
    </location>
</feature>
<evidence type="ECO:0000259" key="15">
    <source>
        <dbReference type="Pfam" id="PF07715"/>
    </source>
</evidence>
<dbReference type="Pfam" id="PF07715">
    <property type="entry name" value="Plug"/>
    <property type="match status" value="1"/>
</dbReference>
<comment type="caution">
    <text evidence="16">The sequence shown here is derived from an EMBL/GenBank/DDBJ whole genome shotgun (WGS) entry which is preliminary data.</text>
</comment>
<keyword evidence="13" id="KW-0732">Signal</keyword>
<dbReference type="InterPro" id="IPR012910">
    <property type="entry name" value="Plug_dom"/>
</dbReference>